<dbReference type="InterPro" id="IPR006439">
    <property type="entry name" value="HAD-SF_hydro_IA"/>
</dbReference>
<dbReference type="PANTHER" id="PTHR19288:SF46">
    <property type="entry name" value="HALOACID DEHALOGENASE-LIKE HYDROLASE DOMAIN-CONTAINING PROTEIN 2"/>
    <property type="match status" value="1"/>
</dbReference>
<evidence type="ECO:0000313" key="1">
    <source>
        <dbReference type="EMBL" id="QOV87334.1"/>
    </source>
</evidence>
<dbReference type="Proteomes" id="UP000593765">
    <property type="component" value="Chromosome"/>
</dbReference>
<keyword evidence="2" id="KW-1185">Reference proteome</keyword>
<dbReference type="KEGG" id="hbs:IPV69_13645"/>
<reference evidence="1 2" key="1">
    <citation type="submission" date="2020-10" db="EMBL/GenBank/DDBJ databases">
        <title>Wide distribution of Phycisphaera-like planctomycetes from WD2101 soil group in peatlands and genome analysis of the first cultivated representative.</title>
        <authorList>
            <person name="Dedysh S.N."/>
            <person name="Beletsky A.V."/>
            <person name="Ivanova A."/>
            <person name="Kulichevskaya I.S."/>
            <person name="Suzina N.E."/>
            <person name="Philippov D.A."/>
            <person name="Rakitin A.L."/>
            <person name="Mardanov A.V."/>
            <person name="Ravin N.V."/>
        </authorList>
    </citation>
    <scope>NUCLEOTIDE SEQUENCE [LARGE SCALE GENOMIC DNA]</scope>
    <source>
        <strain evidence="1 2">M1803</strain>
    </source>
</reference>
<evidence type="ECO:0000313" key="2">
    <source>
        <dbReference type="Proteomes" id="UP000593765"/>
    </source>
</evidence>
<dbReference type="EMBL" id="CP063458">
    <property type="protein sequence ID" value="QOV87334.1"/>
    <property type="molecule type" value="Genomic_DNA"/>
</dbReference>
<keyword evidence="1" id="KW-0378">Hydrolase</keyword>
<sequence length="270" mass="29204">MSQGSDHRSVLDLSQYQAVLLDLDGTVYHEDHALPGAVELILRLQKIGQPYACLTNSTTSPHQLVSRLKRMGVEVDPAHIYTAASAACDYVLQRFPQGPRVLNISTSGVDEMLEGKVTWVKDDHSPCDAVICGVPVNVHATEDRLRAALVQLRGAAELVAICADRVYPSPRGMEFGVGAFTAMFAYAANKKPVYCGKPEPRFFNELCRRLGVNPQRCVLIGDNLESDILGANGVGMKTILTLTGVATRSDAEHASPQLKPHAVIESLASL</sequence>
<dbReference type="GO" id="GO:0005737">
    <property type="term" value="C:cytoplasm"/>
    <property type="evidence" value="ECO:0007669"/>
    <property type="project" value="TreeGrafter"/>
</dbReference>
<protein>
    <submittedName>
        <fullName evidence="1">HAD-IIA family hydrolase</fullName>
    </submittedName>
</protein>
<dbReference type="NCBIfam" id="TIGR01460">
    <property type="entry name" value="HAD-SF-IIA"/>
    <property type="match status" value="1"/>
</dbReference>
<dbReference type="Pfam" id="PF13344">
    <property type="entry name" value="Hydrolase_6"/>
    <property type="match status" value="1"/>
</dbReference>
<dbReference type="Gene3D" id="3.40.50.1000">
    <property type="entry name" value="HAD superfamily/HAD-like"/>
    <property type="match status" value="2"/>
</dbReference>
<dbReference type="InterPro" id="IPR023214">
    <property type="entry name" value="HAD_sf"/>
</dbReference>
<dbReference type="SUPFAM" id="SSF56784">
    <property type="entry name" value="HAD-like"/>
    <property type="match status" value="1"/>
</dbReference>
<dbReference type="GO" id="GO:0016791">
    <property type="term" value="F:phosphatase activity"/>
    <property type="evidence" value="ECO:0007669"/>
    <property type="project" value="TreeGrafter"/>
</dbReference>
<dbReference type="NCBIfam" id="TIGR01549">
    <property type="entry name" value="HAD-SF-IA-v1"/>
    <property type="match status" value="1"/>
</dbReference>
<dbReference type="InterPro" id="IPR036412">
    <property type="entry name" value="HAD-like_sf"/>
</dbReference>
<dbReference type="NCBIfam" id="TIGR01509">
    <property type="entry name" value="HAD-SF-IA-v3"/>
    <property type="match status" value="1"/>
</dbReference>
<accession>A0A7M2WPZ7</accession>
<dbReference type="PANTHER" id="PTHR19288">
    <property type="entry name" value="4-NITROPHENYLPHOSPHATASE-RELATED"/>
    <property type="match status" value="1"/>
</dbReference>
<proteinExistence type="predicted"/>
<dbReference type="Pfam" id="PF13242">
    <property type="entry name" value="Hydrolase_like"/>
    <property type="match status" value="1"/>
</dbReference>
<name>A0A7M2WPZ7_9BACT</name>
<dbReference type="AlphaFoldDB" id="A0A7M2WPZ7"/>
<organism evidence="1 2">
    <name type="scientific">Humisphaera borealis</name>
    <dbReference type="NCBI Taxonomy" id="2807512"/>
    <lineage>
        <taxon>Bacteria</taxon>
        <taxon>Pseudomonadati</taxon>
        <taxon>Planctomycetota</taxon>
        <taxon>Phycisphaerae</taxon>
        <taxon>Tepidisphaerales</taxon>
        <taxon>Tepidisphaeraceae</taxon>
        <taxon>Humisphaera</taxon>
    </lineage>
</organism>
<dbReference type="InterPro" id="IPR006357">
    <property type="entry name" value="HAD-SF_hydro_IIA"/>
</dbReference>
<dbReference type="RefSeq" id="WP_206290234.1">
    <property type="nucleotide sequence ID" value="NZ_CP063458.1"/>
</dbReference>
<gene>
    <name evidence="1" type="ORF">IPV69_13645</name>
</gene>